<feature type="region of interest" description="Disordered" evidence="1">
    <location>
        <begin position="27"/>
        <end position="82"/>
    </location>
</feature>
<dbReference type="OrthoDB" id="160645at2759"/>
<name>A0A8H7CR67_9AGAR</name>
<keyword evidence="5" id="KW-1185">Reference proteome</keyword>
<feature type="compositionally biased region" description="Polar residues" evidence="1">
    <location>
        <begin position="246"/>
        <end position="260"/>
    </location>
</feature>
<feature type="signal peptide" evidence="2">
    <location>
        <begin position="1"/>
        <end position="19"/>
    </location>
</feature>
<feature type="compositionally biased region" description="Polar residues" evidence="1">
    <location>
        <begin position="268"/>
        <end position="315"/>
    </location>
</feature>
<evidence type="ECO:0000259" key="3">
    <source>
        <dbReference type="Pfam" id="PF22974"/>
    </source>
</evidence>
<gene>
    <name evidence="4" type="ORF">MSAN_01900300</name>
</gene>
<reference evidence="4" key="1">
    <citation type="submission" date="2020-05" db="EMBL/GenBank/DDBJ databases">
        <title>Mycena genomes resolve the evolution of fungal bioluminescence.</title>
        <authorList>
            <person name="Tsai I.J."/>
        </authorList>
    </citation>
    <scope>NUCLEOTIDE SEQUENCE</scope>
    <source>
        <strain evidence="4">160909Yilan</strain>
    </source>
</reference>
<keyword evidence="2" id="KW-0732">Signal</keyword>
<organism evidence="4 5">
    <name type="scientific">Mycena sanguinolenta</name>
    <dbReference type="NCBI Taxonomy" id="230812"/>
    <lineage>
        <taxon>Eukaryota</taxon>
        <taxon>Fungi</taxon>
        <taxon>Dikarya</taxon>
        <taxon>Basidiomycota</taxon>
        <taxon>Agaricomycotina</taxon>
        <taxon>Agaricomycetes</taxon>
        <taxon>Agaricomycetidae</taxon>
        <taxon>Agaricales</taxon>
        <taxon>Marasmiineae</taxon>
        <taxon>Mycenaceae</taxon>
        <taxon>Mycena</taxon>
    </lineage>
</organism>
<dbReference type="Pfam" id="PF22974">
    <property type="entry name" value="DUF7029"/>
    <property type="match status" value="1"/>
</dbReference>
<comment type="caution">
    <text evidence="4">The sequence shown here is derived from an EMBL/GenBank/DDBJ whole genome shotgun (WGS) entry which is preliminary data.</text>
</comment>
<dbReference type="AlphaFoldDB" id="A0A8H7CR67"/>
<feature type="region of interest" description="Disordered" evidence="1">
    <location>
        <begin position="229"/>
        <end position="315"/>
    </location>
</feature>
<feature type="chain" id="PRO_5034447461" description="DUF7029 domain-containing protein" evidence="2">
    <location>
        <begin position="20"/>
        <end position="398"/>
    </location>
</feature>
<dbReference type="EMBL" id="JACAZH010000020">
    <property type="protein sequence ID" value="KAF7345237.1"/>
    <property type="molecule type" value="Genomic_DNA"/>
</dbReference>
<feature type="region of interest" description="Disordered" evidence="1">
    <location>
        <begin position="372"/>
        <end position="398"/>
    </location>
</feature>
<evidence type="ECO:0000256" key="1">
    <source>
        <dbReference type="SAM" id="MobiDB-lite"/>
    </source>
</evidence>
<feature type="domain" description="DUF7029" evidence="3">
    <location>
        <begin position="118"/>
        <end position="215"/>
    </location>
</feature>
<dbReference type="InterPro" id="IPR054293">
    <property type="entry name" value="DUF7029"/>
</dbReference>
<dbReference type="Proteomes" id="UP000623467">
    <property type="component" value="Unassembled WGS sequence"/>
</dbReference>
<protein>
    <recommendedName>
        <fullName evidence="3">DUF7029 domain-containing protein</fullName>
    </recommendedName>
</protein>
<evidence type="ECO:0000313" key="5">
    <source>
        <dbReference type="Proteomes" id="UP000623467"/>
    </source>
</evidence>
<feature type="compositionally biased region" description="Basic residues" evidence="1">
    <location>
        <begin position="27"/>
        <end position="38"/>
    </location>
</feature>
<evidence type="ECO:0000256" key="2">
    <source>
        <dbReference type="SAM" id="SignalP"/>
    </source>
</evidence>
<evidence type="ECO:0000313" key="4">
    <source>
        <dbReference type="EMBL" id="KAF7345237.1"/>
    </source>
</evidence>
<sequence length="398" mass="44045">MRLLVLLFVLLGALPLAFSVSVHIPNRRTGQHHSRSRTLHPTIHPSRNYAVPSHTPKFRRTGQRHSRPHTLHPTIHPSLDRADTANLRTSNGLSLHYHDPHASFRAIRSFASVHVSQFLHPAVALEHSAHISGTTCDADNGTITITFKNLDALKLAYNDWKEHPTVLLVAFADSCGLGRDSSERSLHLGRNITTSWAKWQITFQMVEVPLHDTIHPDHDVEIVIDTFDVHDPRPSTNLSRIRRRNATQSGGVGRNTSASAAKSGKGNDGTTMNPSQSISDTASTPNMSSGNIQDGPSSYTGTQPNTGRNGTVNTPSLFDGNGDLVHDLLGDLDYDLLDAYYDTWYEPDLEEEDLNGFVDLSDLETFDPDEDEYVVEDPSRLPPDFDPPSAKRHSARDL</sequence>
<accession>A0A8H7CR67</accession>
<feature type="compositionally biased region" description="Basic residues" evidence="1">
    <location>
        <begin position="56"/>
        <end position="70"/>
    </location>
</feature>
<proteinExistence type="predicted"/>